<sequence length="178" mass="20000">MSKLGKTVFVTPLYLSIAWTMMISYQLFTETAVTSLVTQMNTFIPTVGFWLAARVDMIVFVYAFAWTFVLSSVIPSVLLGKERGVLVQFFVCLTLTFLAFVLLDLMEIYAGTSLAQLLSFAILFTNPILAGLYLALPYIVMIGLDVRGRRKKAKAPADFTETYVDSEELVEQNYQESQ</sequence>
<protein>
    <submittedName>
        <fullName evidence="2">Uncharacterized protein</fullName>
    </submittedName>
</protein>
<name>A0A0M0BS95_9ARCH</name>
<dbReference type="EMBL" id="LFWV01000039">
    <property type="protein sequence ID" value="KON31260.1"/>
    <property type="molecule type" value="Genomic_DNA"/>
</dbReference>
<feature type="transmembrane region" description="Helical" evidence="1">
    <location>
        <begin position="48"/>
        <end position="73"/>
    </location>
</feature>
<feature type="transmembrane region" description="Helical" evidence="1">
    <location>
        <begin position="85"/>
        <end position="105"/>
    </location>
</feature>
<feature type="transmembrane region" description="Helical" evidence="1">
    <location>
        <begin position="7"/>
        <end position="28"/>
    </location>
</feature>
<keyword evidence="1" id="KW-0812">Transmembrane</keyword>
<keyword evidence="1" id="KW-0472">Membrane</keyword>
<evidence type="ECO:0000256" key="1">
    <source>
        <dbReference type="SAM" id="Phobius"/>
    </source>
</evidence>
<proteinExistence type="predicted"/>
<gene>
    <name evidence="2" type="ORF">AC478_03095</name>
</gene>
<dbReference type="AlphaFoldDB" id="A0A0M0BS95"/>
<evidence type="ECO:0000313" key="2">
    <source>
        <dbReference type="EMBL" id="KON31260.1"/>
    </source>
</evidence>
<keyword evidence="1" id="KW-1133">Transmembrane helix</keyword>
<reference evidence="3" key="1">
    <citation type="submission" date="2015-06" db="EMBL/GenBank/DDBJ databases">
        <title>New insights into the roles of widespread benthic archaea in carbon and nitrogen cycling.</title>
        <authorList>
            <person name="Lazar C.S."/>
            <person name="Baker B.J."/>
            <person name="Seitz K.W."/>
            <person name="Hyde A.S."/>
            <person name="Dick G.J."/>
            <person name="Hinrichs K.-U."/>
            <person name="Teske A.P."/>
        </authorList>
    </citation>
    <scope>NUCLEOTIDE SEQUENCE [LARGE SCALE GENOMIC DNA]</scope>
</reference>
<organism evidence="2 3">
    <name type="scientific">miscellaneous Crenarchaeota group-1 archaeon SG8-32-3</name>
    <dbReference type="NCBI Taxonomy" id="1685125"/>
    <lineage>
        <taxon>Archaea</taxon>
        <taxon>Candidatus Bathyarchaeota</taxon>
        <taxon>MCG-1</taxon>
    </lineage>
</organism>
<evidence type="ECO:0000313" key="3">
    <source>
        <dbReference type="Proteomes" id="UP000054016"/>
    </source>
</evidence>
<comment type="caution">
    <text evidence="2">The sequence shown here is derived from an EMBL/GenBank/DDBJ whole genome shotgun (WGS) entry which is preliminary data.</text>
</comment>
<feature type="transmembrane region" description="Helical" evidence="1">
    <location>
        <begin position="117"/>
        <end position="144"/>
    </location>
</feature>
<dbReference type="Proteomes" id="UP000054016">
    <property type="component" value="Unassembled WGS sequence"/>
</dbReference>
<accession>A0A0M0BS95</accession>